<reference evidence="3 4" key="1">
    <citation type="submission" date="2019-03" db="EMBL/GenBank/DDBJ databases">
        <title>Draft genome sequences of novel Actinobacteria.</title>
        <authorList>
            <person name="Sahin N."/>
            <person name="Ay H."/>
            <person name="Saygin H."/>
        </authorList>
    </citation>
    <scope>NUCLEOTIDE SEQUENCE [LARGE SCALE GENOMIC DNA]</scope>
    <source>
        <strain evidence="3 4">JCM 13523</strain>
    </source>
</reference>
<protein>
    <submittedName>
        <fullName evidence="3">Coagulation factor 5/8 type domain-containing protein</fullName>
    </submittedName>
</protein>
<feature type="domain" description="Ricin B lectin" evidence="2">
    <location>
        <begin position="52"/>
        <end position="191"/>
    </location>
</feature>
<dbReference type="InterPro" id="IPR035992">
    <property type="entry name" value="Ricin_B-like_lectins"/>
</dbReference>
<dbReference type="InterPro" id="IPR059186">
    <property type="entry name" value="SACTE_4363"/>
</dbReference>
<gene>
    <name evidence="3" type="ORF">E1263_00965</name>
</gene>
<organism evidence="3 4">
    <name type="scientific">Kribbella antibiotica</name>
    <dbReference type="NCBI Taxonomy" id="190195"/>
    <lineage>
        <taxon>Bacteria</taxon>
        <taxon>Bacillati</taxon>
        <taxon>Actinomycetota</taxon>
        <taxon>Actinomycetes</taxon>
        <taxon>Propionibacteriales</taxon>
        <taxon>Kribbellaceae</taxon>
        <taxon>Kribbella</taxon>
    </lineage>
</organism>
<keyword evidence="4" id="KW-1185">Reference proteome</keyword>
<evidence type="ECO:0000256" key="1">
    <source>
        <dbReference type="SAM" id="MobiDB-lite"/>
    </source>
</evidence>
<dbReference type="Gene3D" id="2.80.10.50">
    <property type="match status" value="3"/>
</dbReference>
<dbReference type="EMBL" id="SMKX01000002">
    <property type="protein sequence ID" value="TDD63229.1"/>
    <property type="molecule type" value="Genomic_DNA"/>
</dbReference>
<feature type="region of interest" description="Disordered" evidence="1">
    <location>
        <begin position="727"/>
        <end position="746"/>
    </location>
</feature>
<dbReference type="CDD" id="cd23669">
    <property type="entry name" value="GH55_SacteLam55A-like"/>
    <property type="match status" value="1"/>
</dbReference>
<dbReference type="RefSeq" id="WP_132164275.1">
    <property type="nucleotide sequence ID" value="NZ_SMKX01000002.1"/>
</dbReference>
<dbReference type="PROSITE" id="PS50231">
    <property type="entry name" value="RICIN_B_LECTIN"/>
    <property type="match status" value="1"/>
</dbReference>
<feature type="compositionally biased region" description="Low complexity" evidence="1">
    <location>
        <begin position="727"/>
        <end position="738"/>
    </location>
</feature>
<dbReference type="SUPFAM" id="SSF50370">
    <property type="entry name" value="Ricin B-like lectins"/>
    <property type="match status" value="1"/>
</dbReference>
<dbReference type="OrthoDB" id="2479530at2"/>
<name>A0A4R4ZYI2_9ACTN</name>
<evidence type="ECO:0000259" key="2">
    <source>
        <dbReference type="SMART" id="SM00458"/>
    </source>
</evidence>
<dbReference type="Proteomes" id="UP000295124">
    <property type="component" value="Unassembled WGS sequence"/>
</dbReference>
<comment type="caution">
    <text evidence="3">The sequence shown here is derived from an EMBL/GenBank/DDBJ whole genome shotgun (WGS) entry which is preliminary data.</text>
</comment>
<evidence type="ECO:0000313" key="4">
    <source>
        <dbReference type="Proteomes" id="UP000295124"/>
    </source>
</evidence>
<accession>A0A4R4ZYI2</accession>
<evidence type="ECO:0000313" key="3">
    <source>
        <dbReference type="EMBL" id="TDD63229.1"/>
    </source>
</evidence>
<dbReference type="AlphaFoldDB" id="A0A4R4ZYI2"/>
<proteinExistence type="predicted"/>
<sequence length="746" mass="79721">MPGAAHLRPPPPVEHQHRRRRRTVLIGTVLAGVVAAGLTVAEPPSANAAISPTAWNTVAAKHSGKCLDTRSAGTANGTVVQQYACNASTAQQWQFQPTSGGYVRVNVRSAPAQVVDVSNVSTADNALVHLWAYGGGNNQQWLPVEEADGAYHLVNRNSGKCLDVPSASTADSVQLVQFTCNGSAAQSFRITSVDTPPNPPGTPDLGPNVSVFDPSMPASQIQSRLDQVFNQQEENQYGEQRYALLFKPGSYNVSANVGFFTQVAGLGLTPGSVNINGAVHVEADWFPPQNATHNFWRGAEGLTVTPPGGLDRWAVSQASAYRRMHLKGNLALDDGGWSSGGFMADTIVDGQVRSGTQQQWISRNTRWGSWTGQNWNMVFVGAENAPAGSFPDPPYTKVAQTPIIREKPYLYIDNAGAYQVFVPALKSNSAGPGWANGTPAGQSLPISQFYIAKPGVTAATLNSELAAGKDLLFTPGVYRLSDTLRVNRANTVVLGLGLATIMPTNGTSAFSVADVDGVKLAGLLIDAAPTNSPLLMELGATNSSADHSANPTSLHDIYFRIGGSAVGKATESLRINSDDVILDHAWLWRGDHQFGVGWGTNTADTGLVVNGDDVTAYGLFVEHYQKYQTIWNGERGRTYFYQNELPYDPPNQAAWMNGSTRGYAAYKVADSVNTHEAWGLGSYCVFTSDASIVAERAFEVPNKPNVKFHNMVTVSLGGRGTIAHVINNTGGPSNSTTNKAQWVNYP</sequence>
<dbReference type="Pfam" id="PF00652">
    <property type="entry name" value="Ricin_B_lectin"/>
    <property type="match status" value="1"/>
</dbReference>
<dbReference type="InterPro" id="IPR000772">
    <property type="entry name" value="Ricin_B_lectin"/>
</dbReference>
<dbReference type="SMART" id="SM00458">
    <property type="entry name" value="RICIN"/>
    <property type="match status" value="1"/>
</dbReference>